<dbReference type="Gene3D" id="2.60.120.180">
    <property type="match status" value="1"/>
</dbReference>
<reference evidence="5 6" key="1">
    <citation type="submission" date="2024-03" db="EMBL/GenBank/DDBJ databases">
        <title>Actinomycetospora sp. OC33-EN08, a novel actinomycete isolated from wild orchid (Aerides multiflora).</title>
        <authorList>
            <person name="Suriyachadkun C."/>
        </authorList>
    </citation>
    <scope>NUCLEOTIDE SEQUENCE [LARGE SCALE GENOMIC DNA]</scope>
    <source>
        <strain evidence="5 6">OC33-EN08</strain>
    </source>
</reference>
<feature type="region of interest" description="Disordered" evidence="3">
    <location>
        <begin position="1"/>
        <end position="44"/>
    </location>
</feature>
<keyword evidence="2" id="KW-0326">Glycosidase</keyword>
<dbReference type="Pfam" id="PF01670">
    <property type="entry name" value="Glyco_hydro_12"/>
    <property type="match status" value="1"/>
</dbReference>
<feature type="transmembrane region" description="Helical" evidence="4">
    <location>
        <begin position="50"/>
        <end position="69"/>
    </location>
</feature>
<keyword evidence="4" id="KW-1133">Transmembrane helix</keyword>
<keyword evidence="2" id="KW-0624">Polysaccharide degradation</keyword>
<keyword evidence="4" id="KW-0812">Transmembrane</keyword>
<protein>
    <recommendedName>
        <fullName evidence="7">Glycosyl hydrolase family 12</fullName>
    </recommendedName>
</protein>
<feature type="compositionally biased region" description="Basic residues" evidence="3">
    <location>
        <begin position="17"/>
        <end position="27"/>
    </location>
</feature>
<accession>A0ABU8MWH6</accession>
<evidence type="ECO:0000256" key="2">
    <source>
        <dbReference type="RuleBase" id="RU361163"/>
    </source>
</evidence>
<dbReference type="InterPro" id="IPR013320">
    <property type="entry name" value="ConA-like_dom_sf"/>
</dbReference>
<gene>
    <name evidence="5" type="ORF">WCD74_28170</name>
</gene>
<keyword evidence="2" id="KW-0378">Hydrolase</keyword>
<dbReference type="EMBL" id="JBBEGN010000026">
    <property type="protein sequence ID" value="MEJ2871669.1"/>
    <property type="molecule type" value="Genomic_DNA"/>
</dbReference>
<sequence length="326" mass="35024">MNGRWAAANETPEGSRRRVGRHRRPGRRASTPASMVTPRHGRRTSRRADALRAIGGGLALVALAVVTGLPQGAAADPRPAPIAVTSHDGPERAEERKVCEKFGSTPVAGGRYEVQNSLWGASTSQCIVAFDGPSAGPTGASAAFRVEAKHRNDSGPASYPSIVYGCNYGNCTKGTPFPRPISDLGDLRSSWTVETPASGDYNVAYDIWLDPTARKDGRPTGLELMIWLKHTDRVQPIGDKVGTTTLDGVGYDVWLGKADLPTISYVRQQQTTEVKDLNITTFVADAQKRGQAKQGWYLTSIQAGFEPWIGGDGLETTSYSVTRNGQ</sequence>
<feature type="region of interest" description="Disordered" evidence="3">
    <location>
        <begin position="72"/>
        <end position="94"/>
    </location>
</feature>
<dbReference type="Proteomes" id="UP001385809">
    <property type="component" value="Unassembled WGS sequence"/>
</dbReference>
<name>A0ABU8MWH6_9PSEU</name>
<dbReference type="PANTHER" id="PTHR34002">
    <property type="entry name" value="BLR1656 PROTEIN"/>
    <property type="match status" value="1"/>
</dbReference>
<evidence type="ECO:0000256" key="1">
    <source>
        <dbReference type="ARBA" id="ARBA00005519"/>
    </source>
</evidence>
<dbReference type="InterPro" id="IPR013319">
    <property type="entry name" value="GH11/12"/>
</dbReference>
<dbReference type="InterPro" id="IPR002594">
    <property type="entry name" value="GH12"/>
</dbReference>
<dbReference type="RefSeq" id="WP_337698241.1">
    <property type="nucleotide sequence ID" value="NZ_JBBEGN010000026.1"/>
</dbReference>
<comment type="similarity">
    <text evidence="1 2">Belongs to the glycosyl hydrolase 12 (cellulase H) family.</text>
</comment>
<organism evidence="5 6">
    <name type="scientific">Actinomycetospora aurantiaca</name>
    <dbReference type="NCBI Taxonomy" id="3129233"/>
    <lineage>
        <taxon>Bacteria</taxon>
        <taxon>Bacillati</taxon>
        <taxon>Actinomycetota</taxon>
        <taxon>Actinomycetes</taxon>
        <taxon>Pseudonocardiales</taxon>
        <taxon>Pseudonocardiaceae</taxon>
        <taxon>Actinomycetospora</taxon>
    </lineage>
</organism>
<comment type="caution">
    <text evidence="5">The sequence shown here is derived from an EMBL/GenBank/DDBJ whole genome shotgun (WGS) entry which is preliminary data.</text>
</comment>
<keyword evidence="6" id="KW-1185">Reference proteome</keyword>
<evidence type="ECO:0000313" key="5">
    <source>
        <dbReference type="EMBL" id="MEJ2871669.1"/>
    </source>
</evidence>
<keyword evidence="4" id="KW-0472">Membrane</keyword>
<evidence type="ECO:0000256" key="4">
    <source>
        <dbReference type="SAM" id="Phobius"/>
    </source>
</evidence>
<dbReference type="PANTHER" id="PTHR34002:SF9">
    <property type="entry name" value="XYLOGLUCAN-SPECIFIC ENDO-BETA-1,4-GLUCANASE A"/>
    <property type="match status" value="1"/>
</dbReference>
<dbReference type="SUPFAM" id="SSF49899">
    <property type="entry name" value="Concanavalin A-like lectins/glucanases"/>
    <property type="match status" value="1"/>
</dbReference>
<evidence type="ECO:0008006" key="7">
    <source>
        <dbReference type="Google" id="ProtNLM"/>
    </source>
</evidence>
<evidence type="ECO:0000313" key="6">
    <source>
        <dbReference type="Proteomes" id="UP001385809"/>
    </source>
</evidence>
<evidence type="ECO:0000256" key="3">
    <source>
        <dbReference type="SAM" id="MobiDB-lite"/>
    </source>
</evidence>
<keyword evidence="2" id="KW-0119">Carbohydrate metabolism</keyword>
<proteinExistence type="inferred from homology"/>